<accession>A0A8R7QYW7</accession>
<keyword evidence="2" id="KW-1185">Reference proteome</keyword>
<name>A0A8R7QYW7_TRIUA</name>
<dbReference type="Gramene" id="TuG1812G0700002936.01.T01">
    <property type="protein sequence ID" value="TuG1812G0700002936.01.T01.cds289727"/>
    <property type="gene ID" value="TuG1812G0700002936.01"/>
</dbReference>
<reference evidence="1" key="2">
    <citation type="submission" date="2018-03" db="EMBL/GenBank/DDBJ databases">
        <title>The Triticum urartu genome reveals the dynamic nature of wheat genome evolution.</title>
        <authorList>
            <person name="Ling H."/>
            <person name="Ma B."/>
            <person name="Shi X."/>
            <person name="Liu H."/>
            <person name="Dong L."/>
            <person name="Sun H."/>
            <person name="Cao Y."/>
            <person name="Gao Q."/>
            <person name="Zheng S."/>
            <person name="Li Y."/>
            <person name="Yu Y."/>
            <person name="Du H."/>
            <person name="Qi M."/>
            <person name="Li Y."/>
            <person name="Yu H."/>
            <person name="Cui Y."/>
            <person name="Wang N."/>
            <person name="Chen C."/>
            <person name="Wu H."/>
            <person name="Zhao Y."/>
            <person name="Zhang J."/>
            <person name="Li Y."/>
            <person name="Zhou W."/>
            <person name="Zhang B."/>
            <person name="Hu W."/>
            <person name="Eijk M."/>
            <person name="Tang J."/>
            <person name="Witsenboer H."/>
            <person name="Zhao S."/>
            <person name="Li Z."/>
            <person name="Zhang A."/>
            <person name="Wang D."/>
            <person name="Liang C."/>
        </authorList>
    </citation>
    <scope>NUCLEOTIDE SEQUENCE [LARGE SCALE GENOMIC DNA]</scope>
    <source>
        <strain evidence="1">cv. G1812</strain>
    </source>
</reference>
<sequence>MWSCDVGYNRGNDLNWISVGRHAVSASGSLWRPKWLDDLRRT</sequence>
<organism evidence="1 2">
    <name type="scientific">Triticum urartu</name>
    <name type="common">Red wild einkorn</name>
    <name type="synonym">Crithodium urartu</name>
    <dbReference type="NCBI Taxonomy" id="4572"/>
    <lineage>
        <taxon>Eukaryota</taxon>
        <taxon>Viridiplantae</taxon>
        <taxon>Streptophyta</taxon>
        <taxon>Embryophyta</taxon>
        <taxon>Tracheophyta</taxon>
        <taxon>Spermatophyta</taxon>
        <taxon>Magnoliopsida</taxon>
        <taxon>Liliopsida</taxon>
        <taxon>Poales</taxon>
        <taxon>Poaceae</taxon>
        <taxon>BOP clade</taxon>
        <taxon>Pooideae</taxon>
        <taxon>Triticodae</taxon>
        <taxon>Triticeae</taxon>
        <taxon>Triticinae</taxon>
        <taxon>Triticum</taxon>
    </lineage>
</organism>
<dbReference type="Proteomes" id="UP000015106">
    <property type="component" value="Chromosome 7"/>
</dbReference>
<dbReference type="EnsemblPlants" id="TuG1812G0700002936.01.T01">
    <property type="protein sequence ID" value="TuG1812G0700002936.01.T01.cds289727"/>
    <property type="gene ID" value="TuG1812G0700002936.01"/>
</dbReference>
<dbReference type="AlphaFoldDB" id="A0A8R7QYW7"/>
<reference evidence="2" key="1">
    <citation type="journal article" date="2013" name="Nature">
        <title>Draft genome of the wheat A-genome progenitor Triticum urartu.</title>
        <authorList>
            <person name="Ling H.Q."/>
            <person name="Zhao S."/>
            <person name="Liu D."/>
            <person name="Wang J."/>
            <person name="Sun H."/>
            <person name="Zhang C."/>
            <person name="Fan H."/>
            <person name="Li D."/>
            <person name="Dong L."/>
            <person name="Tao Y."/>
            <person name="Gao C."/>
            <person name="Wu H."/>
            <person name="Li Y."/>
            <person name="Cui Y."/>
            <person name="Guo X."/>
            <person name="Zheng S."/>
            <person name="Wang B."/>
            <person name="Yu K."/>
            <person name="Liang Q."/>
            <person name="Yang W."/>
            <person name="Lou X."/>
            <person name="Chen J."/>
            <person name="Feng M."/>
            <person name="Jian J."/>
            <person name="Zhang X."/>
            <person name="Luo G."/>
            <person name="Jiang Y."/>
            <person name="Liu J."/>
            <person name="Wang Z."/>
            <person name="Sha Y."/>
            <person name="Zhang B."/>
            <person name="Wu H."/>
            <person name="Tang D."/>
            <person name="Shen Q."/>
            <person name="Xue P."/>
            <person name="Zou S."/>
            <person name="Wang X."/>
            <person name="Liu X."/>
            <person name="Wang F."/>
            <person name="Yang Y."/>
            <person name="An X."/>
            <person name="Dong Z."/>
            <person name="Zhang K."/>
            <person name="Zhang X."/>
            <person name="Luo M.C."/>
            <person name="Dvorak J."/>
            <person name="Tong Y."/>
            <person name="Wang J."/>
            <person name="Yang H."/>
            <person name="Li Z."/>
            <person name="Wang D."/>
            <person name="Zhang A."/>
            <person name="Wang J."/>
        </authorList>
    </citation>
    <scope>NUCLEOTIDE SEQUENCE</scope>
    <source>
        <strain evidence="2">cv. G1812</strain>
    </source>
</reference>
<reference evidence="1" key="3">
    <citation type="submission" date="2022-06" db="UniProtKB">
        <authorList>
            <consortium name="EnsemblPlants"/>
        </authorList>
    </citation>
    <scope>IDENTIFICATION</scope>
</reference>
<proteinExistence type="predicted"/>
<evidence type="ECO:0000313" key="1">
    <source>
        <dbReference type="EnsemblPlants" id="TuG1812G0700002936.01.T01.cds289727"/>
    </source>
</evidence>
<evidence type="ECO:0000313" key="2">
    <source>
        <dbReference type="Proteomes" id="UP000015106"/>
    </source>
</evidence>
<protein>
    <submittedName>
        <fullName evidence="1">Uncharacterized protein</fullName>
    </submittedName>
</protein>